<dbReference type="PANTHER" id="PTHR40661">
    <property type="match status" value="1"/>
</dbReference>
<comment type="caution">
    <text evidence="5">The sequence shown here is derived from an EMBL/GenBank/DDBJ whole genome shotgun (WGS) entry which is preliminary data.</text>
</comment>
<dbReference type="HOGENOM" id="CLU_066192_4_5_9"/>
<evidence type="ECO:0000313" key="6">
    <source>
        <dbReference type="Proteomes" id="UP000003162"/>
    </source>
</evidence>
<keyword evidence="3" id="KW-0804">Transcription</keyword>
<dbReference type="CDD" id="cd00093">
    <property type="entry name" value="HTH_XRE"/>
    <property type="match status" value="1"/>
</dbReference>
<dbReference type="PANTHER" id="PTHR40661:SF3">
    <property type="entry name" value="FELS-1 PROPHAGE TRANSCRIPTIONAL REGULATOR"/>
    <property type="match status" value="1"/>
</dbReference>
<keyword evidence="1" id="KW-0805">Transcription regulation</keyword>
<reference evidence="5 6" key="1">
    <citation type="submission" date="2007-09" db="EMBL/GenBank/DDBJ databases">
        <title>Draft genome sequence of Peptostreptococcus micros (ATCC 33270).</title>
        <authorList>
            <person name="Sudarsanam P."/>
            <person name="Ley R."/>
            <person name="Guruge J."/>
            <person name="Turnbaugh P.J."/>
            <person name="Mahowald M."/>
            <person name="Liep D."/>
            <person name="Gordon J."/>
        </authorList>
    </citation>
    <scope>NUCLEOTIDE SEQUENCE [LARGE SCALE GENOMIC DNA]</scope>
    <source>
        <strain evidence="5 6">ATCC 33270</strain>
    </source>
</reference>
<evidence type="ECO:0000256" key="2">
    <source>
        <dbReference type="ARBA" id="ARBA00023125"/>
    </source>
</evidence>
<dbReference type="Pfam" id="PF01381">
    <property type="entry name" value="HTH_3"/>
    <property type="match status" value="1"/>
</dbReference>
<sequence length="120" mass="13703">MNNTFLNRLKAAMQSANLNQCELAKKSNITQSSISDWLNGKYVPKQDKIDALAQALNVTPAYLMGWEENSKELKSIEDLDFSGINRIAAHFEGDEFSEDDLTEIQNFINYVKQKNKNKEK</sequence>
<dbReference type="RefSeq" id="WP_004832594.1">
    <property type="nucleotide sequence ID" value="NZ_DS483517.1"/>
</dbReference>
<proteinExistence type="predicted"/>
<dbReference type="SMART" id="SM00530">
    <property type="entry name" value="HTH_XRE"/>
    <property type="match status" value="1"/>
</dbReference>
<evidence type="ECO:0000259" key="4">
    <source>
        <dbReference type="PROSITE" id="PS50943"/>
    </source>
</evidence>
<organism evidence="5 6">
    <name type="scientific">Parvimonas micra ATCC 33270</name>
    <dbReference type="NCBI Taxonomy" id="411465"/>
    <lineage>
        <taxon>Bacteria</taxon>
        <taxon>Bacillati</taxon>
        <taxon>Bacillota</taxon>
        <taxon>Tissierellia</taxon>
        <taxon>Tissierellales</taxon>
        <taxon>Peptoniphilaceae</taxon>
        <taxon>Parvimonas</taxon>
    </lineage>
</organism>
<dbReference type="eggNOG" id="COG1396">
    <property type="taxonomic scope" value="Bacteria"/>
</dbReference>
<gene>
    <name evidence="5" type="ORF">PEPMIC_00709</name>
</gene>
<dbReference type="Proteomes" id="UP000003162">
    <property type="component" value="Unassembled WGS sequence"/>
</dbReference>
<dbReference type="AlphaFoldDB" id="A8SKK6"/>
<dbReference type="InterPro" id="IPR010982">
    <property type="entry name" value="Lambda_DNA-bd_dom_sf"/>
</dbReference>
<accession>A8SKK6</accession>
<dbReference type="SUPFAM" id="SSF47413">
    <property type="entry name" value="lambda repressor-like DNA-binding domains"/>
    <property type="match status" value="1"/>
</dbReference>
<feature type="domain" description="HTH cro/C1-type" evidence="4">
    <location>
        <begin position="9"/>
        <end position="63"/>
    </location>
</feature>
<evidence type="ECO:0000256" key="3">
    <source>
        <dbReference type="ARBA" id="ARBA00023163"/>
    </source>
</evidence>
<dbReference type="Gene3D" id="1.10.260.40">
    <property type="entry name" value="lambda repressor-like DNA-binding domains"/>
    <property type="match status" value="1"/>
</dbReference>
<dbReference type="GO" id="GO:0003677">
    <property type="term" value="F:DNA binding"/>
    <property type="evidence" value="ECO:0007669"/>
    <property type="project" value="UniProtKB-KW"/>
</dbReference>
<dbReference type="PROSITE" id="PS50943">
    <property type="entry name" value="HTH_CROC1"/>
    <property type="match status" value="1"/>
</dbReference>
<evidence type="ECO:0000313" key="5">
    <source>
        <dbReference type="EMBL" id="EDP24129.1"/>
    </source>
</evidence>
<dbReference type="InterPro" id="IPR001387">
    <property type="entry name" value="Cro/C1-type_HTH"/>
</dbReference>
<reference evidence="5 6" key="2">
    <citation type="submission" date="2007-09" db="EMBL/GenBank/DDBJ databases">
        <authorList>
            <person name="Fulton L."/>
            <person name="Clifton S."/>
            <person name="Fulton B."/>
            <person name="Xu J."/>
            <person name="Minx P."/>
            <person name="Pepin K.H."/>
            <person name="Johnson M."/>
            <person name="Thiruvilangam P."/>
            <person name="Bhonagiri V."/>
            <person name="Nash W.E."/>
            <person name="Mardis E.R."/>
            <person name="Wilson R.K."/>
        </authorList>
    </citation>
    <scope>NUCLEOTIDE SEQUENCE [LARGE SCALE GENOMIC DNA]</scope>
    <source>
        <strain evidence="5 6">ATCC 33270</strain>
    </source>
</reference>
<name>A8SKK6_9FIRM</name>
<dbReference type="GeneID" id="93384964"/>
<evidence type="ECO:0000256" key="1">
    <source>
        <dbReference type="ARBA" id="ARBA00023015"/>
    </source>
</evidence>
<protein>
    <submittedName>
        <fullName evidence="5">DNA-binding helix-turn-helix protein</fullName>
    </submittedName>
</protein>
<dbReference type="EMBL" id="ABEE02000016">
    <property type="protein sequence ID" value="EDP24129.1"/>
    <property type="molecule type" value="Genomic_DNA"/>
</dbReference>
<keyword evidence="2 5" id="KW-0238">DNA-binding</keyword>